<dbReference type="PROSITE" id="PS50110">
    <property type="entry name" value="RESPONSE_REGULATORY"/>
    <property type="match status" value="2"/>
</dbReference>
<dbReference type="InterPro" id="IPR035965">
    <property type="entry name" value="PAS-like_dom_sf"/>
</dbReference>
<dbReference type="Pfam" id="PF08448">
    <property type="entry name" value="PAS_4"/>
    <property type="match status" value="1"/>
</dbReference>
<protein>
    <recommendedName>
        <fullName evidence="2">histidine kinase</fullName>
        <ecNumber evidence="2">2.7.13.3</ecNumber>
    </recommendedName>
</protein>
<feature type="modified residue" description="4-aspartylphosphate" evidence="5">
    <location>
        <position position="496"/>
    </location>
</feature>
<dbReference type="CDD" id="cd16922">
    <property type="entry name" value="HATPase_EvgS-ArcB-TorS-like"/>
    <property type="match status" value="1"/>
</dbReference>
<dbReference type="PRINTS" id="PR00344">
    <property type="entry name" value="BCTRLSENSOR"/>
</dbReference>
<dbReference type="CDD" id="cd00082">
    <property type="entry name" value="HisKA"/>
    <property type="match status" value="1"/>
</dbReference>
<dbReference type="Pfam" id="PF00072">
    <property type="entry name" value="Response_reg"/>
    <property type="match status" value="2"/>
</dbReference>
<evidence type="ECO:0000259" key="8">
    <source>
        <dbReference type="PROSITE" id="PS50110"/>
    </source>
</evidence>
<dbReference type="HOGENOM" id="CLU_000445_114_15_12"/>
<dbReference type="SMART" id="SM00387">
    <property type="entry name" value="HATPase_c"/>
    <property type="match status" value="1"/>
</dbReference>
<dbReference type="SUPFAM" id="SSF55785">
    <property type="entry name" value="PYP-like sensor domain (PAS domain)"/>
    <property type="match status" value="1"/>
</dbReference>
<dbReference type="Proteomes" id="UP000009222">
    <property type="component" value="Chromosome"/>
</dbReference>
<feature type="domain" description="Response regulatory" evidence="8">
    <location>
        <begin position="584"/>
        <end position="705"/>
    </location>
</feature>
<dbReference type="Gene3D" id="3.40.50.2300">
    <property type="match status" value="2"/>
</dbReference>
<evidence type="ECO:0000256" key="4">
    <source>
        <dbReference type="ARBA" id="ARBA00023012"/>
    </source>
</evidence>
<keyword evidence="4" id="KW-0902">Two-component regulatory system</keyword>
<gene>
    <name evidence="9" type="ordered locus">TREAZ_2362</name>
</gene>
<dbReference type="InterPro" id="IPR003594">
    <property type="entry name" value="HATPase_dom"/>
</dbReference>
<keyword evidence="9" id="KW-0808">Transferase</keyword>
<evidence type="ECO:0000259" key="7">
    <source>
        <dbReference type="PROSITE" id="PS50109"/>
    </source>
</evidence>
<evidence type="ECO:0000313" key="10">
    <source>
        <dbReference type="Proteomes" id="UP000009222"/>
    </source>
</evidence>
<dbReference type="Gene3D" id="1.10.287.130">
    <property type="match status" value="1"/>
</dbReference>
<dbReference type="SUPFAM" id="SSF55874">
    <property type="entry name" value="ATPase domain of HSP90 chaperone/DNA topoisomerase II/histidine kinase"/>
    <property type="match status" value="1"/>
</dbReference>
<accession>F5YGF5</accession>
<reference evidence="10" key="1">
    <citation type="submission" date="2009-12" db="EMBL/GenBank/DDBJ databases">
        <title>Complete sequence of Treponema azotonutricium strain ZAS-9.</title>
        <authorList>
            <person name="Tetu S.G."/>
            <person name="Matson E."/>
            <person name="Ren Q."/>
            <person name="Seshadri R."/>
            <person name="Elbourne L."/>
            <person name="Hassan K.A."/>
            <person name="Durkin A."/>
            <person name="Radune D."/>
            <person name="Mohamoud Y."/>
            <person name="Shay R."/>
            <person name="Jin S."/>
            <person name="Zhang X."/>
            <person name="Lucey K."/>
            <person name="Ballor N.R."/>
            <person name="Ottesen E."/>
            <person name="Rosenthal R."/>
            <person name="Allen A."/>
            <person name="Leadbetter J.R."/>
            <person name="Paulsen I.T."/>
        </authorList>
    </citation>
    <scope>NUCLEOTIDE SEQUENCE [LARGE SCALE GENOMIC DNA]</scope>
    <source>
        <strain evidence="10">ATCC BAA-888 / DSM 13862 / ZAS-9</strain>
    </source>
</reference>
<dbReference type="STRING" id="545695.TREAZ_2362"/>
<evidence type="ECO:0000256" key="6">
    <source>
        <dbReference type="SAM" id="Coils"/>
    </source>
</evidence>
<dbReference type="CDD" id="cd17546">
    <property type="entry name" value="REC_hyHK_CKI1_RcsC-like"/>
    <property type="match status" value="2"/>
</dbReference>
<evidence type="ECO:0000256" key="5">
    <source>
        <dbReference type="PROSITE-ProRule" id="PRU00169"/>
    </source>
</evidence>
<feature type="domain" description="Response regulatory" evidence="8">
    <location>
        <begin position="446"/>
        <end position="564"/>
    </location>
</feature>
<dbReference type="PANTHER" id="PTHR45339:SF1">
    <property type="entry name" value="HYBRID SIGNAL TRANSDUCTION HISTIDINE KINASE J"/>
    <property type="match status" value="1"/>
</dbReference>
<dbReference type="Pfam" id="PF02518">
    <property type="entry name" value="HATPase_c"/>
    <property type="match status" value="1"/>
</dbReference>
<dbReference type="AlphaFoldDB" id="F5YGF5"/>
<dbReference type="KEGG" id="taz:TREAZ_2362"/>
<evidence type="ECO:0000256" key="1">
    <source>
        <dbReference type="ARBA" id="ARBA00000085"/>
    </source>
</evidence>
<dbReference type="InParanoid" id="F5YGF5"/>
<proteinExistence type="predicted"/>
<organism evidence="9 10">
    <name type="scientific">Leadbettera azotonutricia (strain ATCC BAA-888 / DSM 13862 / ZAS-9)</name>
    <name type="common">Treponema azotonutricium</name>
    <dbReference type="NCBI Taxonomy" id="545695"/>
    <lineage>
        <taxon>Bacteria</taxon>
        <taxon>Pseudomonadati</taxon>
        <taxon>Spirochaetota</taxon>
        <taxon>Spirochaetia</taxon>
        <taxon>Spirochaetales</taxon>
        <taxon>Breznakiellaceae</taxon>
        <taxon>Leadbettera</taxon>
    </lineage>
</organism>
<dbReference type="FunFam" id="3.30.565.10:FF:000010">
    <property type="entry name" value="Sensor histidine kinase RcsC"/>
    <property type="match status" value="1"/>
</dbReference>
<feature type="coiled-coil region" evidence="6">
    <location>
        <begin position="5"/>
        <end position="39"/>
    </location>
</feature>
<dbReference type="EC" id="2.7.13.3" evidence="2"/>
<dbReference type="Gene3D" id="3.30.450.20">
    <property type="entry name" value="PAS domain"/>
    <property type="match status" value="1"/>
</dbReference>
<name>F5YGF5_LEAAZ</name>
<evidence type="ECO:0000256" key="3">
    <source>
        <dbReference type="ARBA" id="ARBA00022553"/>
    </source>
</evidence>
<dbReference type="InterPro" id="IPR036097">
    <property type="entry name" value="HisK_dim/P_sf"/>
</dbReference>
<dbReference type="InterPro" id="IPR004358">
    <property type="entry name" value="Sig_transdc_His_kin-like_C"/>
</dbReference>
<dbReference type="SMART" id="SM00448">
    <property type="entry name" value="REC"/>
    <property type="match status" value="2"/>
</dbReference>
<dbReference type="InterPro" id="IPR001789">
    <property type="entry name" value="Sig_transdc_resp-reg_receiver"/>
</dbReference>
<dbReference type="InterPro" id="IPR013656">
    <property type="entry name" value="PAS_4"/>
</dbReference>
<evidence type="ECO:0000256" key="2">
    <source>
        <dbReference type="ARBA" id="ARBA00012438"/>
    </source>
</evidence>
<dbReference type="Gene3D" id="3.30.565.10">
    <property type="entry name" value="Histidine kinase-like ATPase, C-terminal domain"/>
    <property type="match status" value="1"/>
</dbReference>
<dbReference type="InterPro" id="IPR005467">
    <property type="entry name" value="His_kinase_dom"/>
</dbReference>
<feature type="domain" description="Histidine kinase" evidence="7">
    <location>
        <begin position="206"/>
        <end position="428"/>
    </location>
</feature>
<keyword evidence="6" id="KW-0175">Coiled coil</keyword>
<evidence type="ECO:0000313" key="9">
    <source>
        <dbReference type="EMBL" id="AEF81103.1"/>
    </source>
</evidence>
<dbReference type="eggNOG" id="COG5002">
    <property type="taxonomic scope" value="Bacteria"/>
</dbReference>
<dbReference type="InterPro" id="IPR003661">
    <property type="entry name" value="HisK_dim/P_dom"/>
</dbReference>
<keyword evidence="10" id="KW-1185">Reference proteome</keyword>
<feature type="modified residue" description="4-aspartylphosphate" evidence="5">
    <location>
        <position position="635"/>
    </location>
</feature>
<dbReference type="PROSITE" id="PS50109">
    <property type="entry name" value="HIS_KIN"/>
    <property type="match status" value="1"/>
</dbReference>
<dbReference type="FunCoup" id="F5YGF5">
    <property type="interactions" value="303"/>
</dbReference>
<dbReference type="PANTHER" id="PTHR45339">
    <property type="entry name" value="HYBRID SIGNAL TRANSDUCTION HISTIDINE KINASE J"/>
    <property type="match status" value="1"/>
</dbReference>
<reference evidence="9 10" key="2">
    <citation type="journal article" date="2011" name="ISME J.">
        <title>RNA-seq reveals cooperative metabolic interactions between two termite-gut spirochete species in co-culture.</title>
        <authorList>
            <person name="Rosenthal A.Z."/>
            <person name="Matson E.G."/>
            <person name="Eldar A."/>
            <person name="Leadbetter J.R."/>
        </authorList>
    </citation>
    <scope>NUCLEOTIDE SEQUENCE [LARGE SCALE GENOMIC DNA]</scope>
    <source>
        <strain evidence="10">ATCC BAA-888 / DSM 13862 / ZAS-9</strain>
    </source>
</reference>
<dbReference type="SMART" id="SM00388">
    <property type="entry name" value="HisKA"/>
    <property type="match status" value="1"/>
</dbReference>
<dbReference type="Pfam" id="PF00512">
    <property type="entry name" value="HisKA"/>
    <property type="match status" value="1"/>
</dbReference>
<dbReference type="GO" id="GO:0000155">
    <property type="term" value="F:phosphorelay sensor kinase activity"/>
    <property type="evidence" value="ECO:0007669"/>
    <property type="project" value="InterPro"/>
</dbReference>
<keyword evidence="3 5" id="KW-0597">Phosphoprotein</keyword>
<dbReference type="SUPFAM" id="SSF52172">
    <property type="entry name" value="CheY-like"/>
    <property type="match status" value="2"/>
</dbReference>
<dbReference type="InterPro" id="IPR036890">
    <property type="entry name" value="HATPase_C_sf"/>
</dbReference>
<dbReference type="EMBL" id="CP001841">
    <property type="protein sequence ID" value="AEF81103.1"/>
    <property type="molecule type" value="Genomic_DNA"/>
</dbReference>
<dbReference type="eggNOG" id="COG0642">
    <property type="taxonomic scope" value="Bacteria"/>
</dbReference>
<comment type="catalytic activity">
    <reaction evidence="1">
        <text>ATP + protein L-histidine = ADP + protein N-phospho-L-histidine.</text>
        <dbReference type="EC" id="2.7.13.3"/>
    </reaction>
</comment>
<dbReference type="SUPFAM" id="SSF47384">
    <property type="entry name" value="Homodimeric domain of signal transducing histidine kinase"/>
    <property type="match status" value="1"/>
</dbReference>
<dbReference type="InterPro" id="IPR011006">
    <property type="entry name" value="CheY-like_superfamily"/>
</dbReference>
<sequence>MDFLVEQLRQRVAELESSEAELKKQVRKSARENKQLQDAIAYNEYSTLVKENQLSLRTQEQERLEKYMNLLLGNSPNSILLIDKDGQVAYCTDTFLKINHITDNNLVIGKTMQDVFSGYASPERITGLLKALEDAIASKTTLIVDRAGMFGIADETRNYMVYFTPMQNKEGEHEGVMILFHDITDIERAREEAERANLAKSTFLATMSHEMRTPMNAIIGMTSIGKAAPGLERKDYCFKKIEEASTHLLGVINDVLDMSKIEANKLELSPESFNFEKMLQKTVNVINFRVSEKQQDFTVYIDAKIPSIIIGDDQRLAQVITNLLSNAVKFTPEKGRIHLDSRLLKEEKGIYTIQISISDTGIGLSEEQKGRLFSSFQQAENSTSRKYGGTGLGLAISKRIVEMMGGSIWIESEPGKGSSFIFTMQVPRGSEDQQVPVPGRNWDNVKVLAVDDDPDTLEYFMQIAEQIGFACDAASGSEDALRLIAEKGAYDIYFVDWKMPGMNGIELARQIKGKEEQAAKSVIIMISATEWDLIQGEAKAAGVDKFLSKPLFPSPIVDSINECLGTGAIREIQTGETVSYKGHCILLVEDVEINQEIVLTLLEPTCLTIDCADNGAKALSMFSAAPEKYDMIFMDVQMPEMDGYEATRRIRALENVPHAASIPIVAMTANVFREDVERCLAAGMNDHVGKPIDMDEIFKKLQKYIPQLLNV</sequence>
<keyword evidence="9" id="KW-0418">Kinase</keyword>